<feature type="chain" id="PRO_5005205411" evidence="1">
    <location>
        <begin position="23"/>
        <end position="128"/>
    </location>
</feature>
<keyword evidence="1" id="KW-0732">Signal</keyword>
<reference evidence="3" key="1">
    <citation type="submission" date="2015-01" db="EMBL/GenBank/DDBJ databases">
        <title>Co-option and evolution of non-olfactory courtship pheromones in a terrestrial salamander.</title>
        <authorList>
            <person name="Doty K.A."/>
            <person name="Wilburn D.B."/>
            <person name="Bowen K.E."/>
            <person name="Feldhoff P.W."/>
            <person name="Feldhoff R.C."/>
        </authorList>
    </citation>
    <scope>NUCLEOTIDE SEQUENCE</scope>
</reference>
<accession>A0A0H4AFL9</accession>
<dbReference type="GO" id="GO:0005576">
    <property type="term" value="C:extracellular region"/>
    <property type="evidence" value="ECO:0007669"/>
    <property type="project" value="InterPro"/>
</dbReference>
<name>A0A0H4AFL9_9SALA</name>
<feature type="domain" description="Insulin-like" evidence="2">
    <location>
        <begin position="23"/>
        <end position="126"/>
    </location>
</feature>
<dbReference type="SMART" id="SM00078">
    <property type="entry name" value="IlGF"/>
    <property type="match status" value="1"/>
</dbReference>
<proteinExistence type="evidence at transcript level"/>
<dbReference type="AlphaFoldDB" id="A0A0H4AFL9"/>
<feature type="signal peptide" evidence="1">
    <location>
        <begin position="1"/>
        <end position="22"/>
    </location>
</feature>
<protein>
    <submittedName>
        <fullName evidence="3">Relaxin-like protein isoform 2 RLP2</fullName>
    </submittedName>
</protein>
<dbReference type="InterPro" id="IPR016179">
    <property type="entry name" value="Insulin-like"/>
</dbReference>
<evidence type="ECO:0000313" key="3">
    <source>
        <dbReference type="EMBL" id="AKN46149.1"/>
    </source>
</evidence>
<dbReference type="EMBL" id="KP410995">
    <property type="protein sequence ID" value="AKN46149.1"/>
    <property type="molecule type" value="mRNA"/>
</dbReference>
<dbReference type="Gene3D" id="1.10.100.10">
    <property type="entry name" value="Insulin-like"/>
    <property type="match status" value="1"/>
</dbReference>
<evidence type="ECO:0000259" key="2">
    <source>
        <dbReference type="SMART" id="SM00078"/>
    </source>
</evidence>
<organism evidence="3">
    <name type="scientific">Desmognathus ocoee</name>
    <name type="common">Ocoee salamander</name>
    <dbReference type="NCBI Taxonomy" id="179530"/>
    <lineage>
        <taxon>Eukaryota</taxon>
        <taxon>Metazoa</taxon>
        <taxon>Chordata</taxon>
        <taxon>Craniata</taxon>
        <taxon>Vertebrata</taxon>
        <taxon>Euteleostomi</taxon>
        <taxon>Amphibia</taxon>
        <taxon>Batrachia</taxon>
        <taxon>Caudata</taxon>
        <taxon>Salamandroidea</taxon>
        <taxon>Plethodontidae</taxon>
        <taxon>Plethodontinae</taxon>
        <taxon>Desmognathus</taxon>
    </lineage>
</organism>
<dbReference type="InterPro" id="IPR036438">
    <property type="entry name" value="Insulin-like_sf"/>
</dbReference>
<dbReference type="SUPFAM" id="SSF56994">
    <property type="entry name" value="Insulin-like"/>
    <property type="match status" value="1"/>
</dbReference>
<sequence>MRASLLCFFALCLLIEHSQVTAKTFCGKDLLRAVTITCGASRWRRHVAGPAQDRLKERSLFYSGGNRDASDSLNINFQEAEGNEDLKDTESGGSLRKRRETNDRDNWLIGYCCYVECPIAILNYFCLN</sequence>
<evidence type="ECO:0000256" key="1">
    <source>
        <dbReference type="SAM" id="SignalP"/>
    </source>
</evidence>
<dbReference type="GO" id="GO:0005179">
    <property type="term" value="F:hormone activity"/>
    <property type="evidence" value="ECO:0007669"/>
    <property type="project" value="InterPro"/>
</dbReference>